<dbReference type="EMBL" id="LAZR01037609">
    <property type="protein sequence ID" value="KKL21756.1"/>
    <property type="molecule type" value="Genomic_DNA"/>
</dbReference>
<gene>
    <name evidence="1" type="ORF">LCGC14_2442230</name>
</gene>
<proteinExistence type="predicted"/>
<reference evidence="1" key="1">
    <citation type="journal article" date="2015" name="Nature">
        <title>Complex archaea that bridge the gap between prokaryotes and eukaryotes.</title>
        <authorList>
            <person name="Spang A."/>
            <person name="Saw J.H."/>
            <person name="Jorgensen S.L."/>
            <person name="Zaremba-Niedzwiedzka K."/>
            <person name="Martijn J."/>
            <person name="Lind A.E."/>
            <person name="van Eijk R."/>
            <person name="Schleper C."/>
            <person name="Guy L."/>
            <person name="Ettema T.J."/>
        </authorList>
    </citation>
    <scope>NUCLEOTIDE SEQUENCE</scope>
</reference>
<feature type="non-terminal residue" evidence="1">
    <location>
        <position position="42"/>
    </location>
</feature>
<dbReference type="AlphaFoldDB" id="A0A0F9DVN3"/>
<protein>
    <submittedName>
        <fullName evidence="1">Uncharacterized protein</fullName>
    </submittedName>
</protein>
<evidence type="ECO:0000313" key="1">
    <source>
        <dbReference type="EMBL" id="KKL21756.1"/>
    </source>
</evidence>
<sequence length="42" mass="4607">MSLIIETLKDAADAAAAGLARSTGVNEIFEIMFRYGARDFRD</sequence>
<comment type="caution">
    <text evidence="1">The sequence shown here is derived from an EMBL/GenBank/DDBJ whole genome shotgun (WGS) entry which is preliminary data.</text>
</comment>
<accession>A0A0F9DVN3</accession>
<organism evidence="1">
    <name type="scientific">marine sediment metagenome</name>
    <dbReference type="NCBI Taxonomy" id="412755"/>
    <lineage>
        <taxon>unclassified sequences</taxon>
        <taxon>metagenomes</taxon>
        <taxon>ecological metagenomes</taxon>
    </lineage>
</organism>
<name>A0A0F9DVN3_9ZZZZ</name>